<proteinExistence type="predicted"/>
<keyword evidence="1" id="KW-1133">Transmembrane helix</keyword>
<gene>
    <name evidence="2" type="ORF">H7C18_05800</name>
</gene>
<dbReference type="Proteomes" id="UP000564644">
    <property type="component" value="Unassembled WGS sequence"/>
</dbReference>
<dbReference type="EMBL" id="JACJVO010000007">
    <property type="protein sequence ID" value="MBB6730409.1"/>
    <property type="molecule type" value="Genomic_DNA"/>
</dbReference>
<feature type="transmembrane region" description="Helical" evidence="1">
    <location>
        <begin position="6"/>
        <end position="23"/>
    </location>
</feature>
<keyword evidence="1" id="KW-0472">Membrane</keyword>
<keyword evidence="1" id="KW-0812">Transmembrane</keyword>
<evidence type="ECO:0000256" key="1">
    <source>
        <dbReference type="SAM" id="Phobius"/>
    </source>
</evidence>
<sequence>MTWLIVAVVVVMAAGLVATLMIGQSKSNKEENAGYMQNTGKKWGRLGGIYLLVIVVVVICLIALLNQ</sequence>
<protein>
    <submittedName>
        <fullName evidence="2">Uncharacterized protein</fullName>
    </submittedName>
</protein>
<dbReference type="RefSeq" id="WP_185128079.1">
    <property type="nucleotide sequence ID" value="NZ_JACJVO010000007.1"/>
</dbReference>
<keyword evidence="3" id="KW-1185">Reference proteome</keyword>
<feature type="transmembrane region" description="Helical" evidence="1">
    <location>
        <begin position="43"/>
        <end position="65"/>
    </location>
</feature>
<reference evidence="2 3" key="1">
    <citation type="submission" date="2020-08" db="EMBL/GenBank/DDBJ databases">
        <title>Cohnella phylogeny.</title>
        <authorList>
            <person name="Dunlap C."/>
        </authorList>
    </citation>
    <scope>NUCLEOTIDE SEQUENCE [LARGE SCALE GENOMIC DNA]</scope>
    <source>
        <strain evidence="2 3">CBP 2801</strain>
    </source>
</reference>
<accession>A0A7X0SKD0</accession>
<evidence type="ECO:0000313" key="2">
    <source>
        <dbReference type="EMBL" id="MBB6730409.1"/>
    </source>
</evidence>
<evidence type="ECO:0000313" key="3">
    <source>
        <dbReference type="Proteomes" id="UP000564644"/>
    </source>
</evidence>
<organism evidence="2 3">
    <name type="scientific">Cohnella zeiphila</name>
    <dbReference type="NCBI Taxonomy" id="2761120"/>
    <lineage>
        <taxon>Bacteria</taxon>
        <taxon>Bacillati</taxon>
        <taxon>Bacillota</taxon>
        <taxon>Bacilli</taxon>
        <taxon>Bacillales</taxon>
        <taxon>Paenibacillaceae</taxon>
        <taxon>Cohnella</taxon>
    </lineage>
</organism>
<comment type="caution">
    <text evidence="2">The sequence shown here is derived from an EMBL/GenBank/DDBJ whole genome shotgun (WGS) entry which is preliminary data.</text>
</comment>
<name>A0A7X0SKD0_9BACL</name>
<dbReference type="AlphaFoldDB" id="A0A7X0SKD0"/>